<dbReference type="RefSeq" id="WP_115407312.1">
    <property type="nucleotide sequence ID" value="NZ_UGYV01000004.1"/>
</dbReference>
<organism evidence="1 2">
    <name type="scientific">Shewanella morhuae</name>
    <dbReference type="NCBI Taxonomy" id="365591"/>
    <lineage>
        <taxon>Bacteria</taxon>
        <taxon>Pseudomonadati</taxon>
        <taxon>Pseudomonadota</taxon>
        <taxon>Gammaproteobacteria</taxon>
        <taxon>Alteromonadales</taxon>
        <taxon>Shewanellaceae</taxon>
        <taxon>Shewanella</taxon>
    </lineage>
</organism>
<dbReference type="AlphaFoldDB" id="A0A380C0F4"/>
<accession>A0A380C0F4</accession>
<reference evidence="1 2" key="1">
    <citation type="submission" date="2018-06" db="EMBL/GenBank/DDBJ databases">
        <authorList>
            <consortium name="Pathogen Informatics"/>
            <person name="Doyle S."/>
        </authorList>
    </citation>
    <scope>NUCLEOTIDE SEQUENCE [LARGE SCALE GENOMIC DNA]</scope>
    <source>
        <strain evidence="1 2">NCTC10736</strain>
    </source>
</reference>
<gene>
    <name evidence="1" type="ORF">NCTC10736_04027</name>
</gene>
<dbReference type="EMBL" id="UGYV01000004">
    <property type="protein sequence ID" value="SUJ09449.1"/>
    <property type="molecule type" value="Genomic_DNA"/>
</dbReference>
<sequence>MSYVDPSTVISPKTSVSAVRVLEDKQEGSFSIARIRYDNEDVIACRWNGSDSEPSGHPNSRGIPTWFIIPTEIENDILQGVIKRAETDRSFILQELVALKKELSDFKHTGAGTHITIYQLKKIRSLTDANLLVELVRTDNDLKKLKVDVFDMDNKGTRTKDPISLLGEKLHLSLVRQID</sequence>
<evidence type="ECO:0000313" key="2">
    <source>
        <dbReference type="Proteomes" id="UP000255061"/>
    </source>
</evidence>
<protein>
    <submittedName>
        <fullName evidence="1">Uncharacterized protein</fullName>
    </submittedName>
</protein>
<dbReference type="Proteomes" id="UP000255061">
    <property type="component" value="Unassembled WGS sequence"/>
</dbReference>
<evidence type="ECO:0000313" key="1">
    <source>
        <dbReference type="EMBL" id="SUJ09449.1"/>
    </source>
</evidence>
<name>A0A380C0F4_9GAMM</name>
<proteinExistence type="predicted"/>